<evidence type="ECO:0000313" key="3">
    <source>
        <dbReference type="Proteomes" id="UP000219612"/>
    </source>
</evidence>
<evidence type="ECO:0000313" key="2">
    <source>
        <dbReference type="EMBL" id="SNY40866.1"/>
    </source>
</evidence>
<feature type="region of interest" description="Disordered" evidence="1">
    <location>
        <begin position="1"/>
        <end position="30"/>
    </location>
</feature>
<dbReference type="RefSeq" id="WP_179855212.1">
    <property type="nucleotide sequence ID" value="NZ_OBDY01000006.1"/>
</dbReference>
<keyword evidence="3" id="KW-1185">Reference proteome</keyword>
<proteinExistence type="predicted"/>
<sequence>MGMDFGKPRHREYRPPQESSGELPPLAPVTMPRPVRMSVESLEGRHPVAEGIRAFGENVAEQAAWSAAKHFADAVAPGAGLIVGASYVAIKALGAVTGANVGRGFMVVIPAQVPGTELAFSVGVRQASDSFGVQFRVDLMDDAYFEGAPAEPPAPNHGSWPGEWTLEYGLAGIRDHGAVLSRVVPLPGGVPRFADRPGSASQAVWDMSAARRWRVRVPGCDPLYVTR</sequence>
<reference evidence="2 3" key="1">
    <citation type="submission" date="2017-09" db="EMBL/GenBank/DDBJ databases">
        <authorList>
            <person name="Ehlers B."/>
            <person name="Leendertz F.H."/>
        </authorList>
    </citation>
    <scope>NUCLEOTIDE SEQUENCE [LARGE SCALE GENOMIC DNA]</scope>
    <source>
        <strain evidence="2 3">CGMCC 4.6857</strain>
    </source>
</reference>
<evidence type="ECO:0000256" key="1">
    <source>
        <dbReference type="SAM" id="MobiDB-lite"/>
    </source>
</evidence>
<accession>A0A285I1B6</accession>
<gene>
    <name evidence="2" type="ORF">SAMN05421748_10693</name>
</gene>
<organism evidence="2 3">
    <name type="scientific">Paractinoplanes atraurantiacus</name>
    <dbReference type="NCBI Taxonomy" id="1036182"/>
    <lineage>
        <taxon>Bacteria</taxon>
        <taxon>Bacillati</taxon>
        <taxon>Actinomycetota</taxon>
        <taxon>Actinomycetes</taxon>
        <taxon>Micromonosporales</taxon>
        <taxon>Micromonosporaceae</taxon>
        <taxon>Paractinoplanes</taxon>
    </lineage>
</organism>
<dbReference type="EMBL" id="OBDY01000006">
    <property type="protein sequence ID" value="SNY40866.1"/>
    <property type="molecule type" value="Genomic_DNA"/>
</dbReference>
<name>A0A285I1B6_9ACTN</name>
<dbReference type="Proteomes" id="UP000219612">
    <property type="component" value="Unassembled WGS sequence"/>
</dbReference>
<dbReference type="AlphaFoldDB" id="A0A285I1B6"/>
<protein>
    <submittedName>
        <fullName evidence="2">Uncharacterized protein</fullName>
    </submittedName>
</protein>